<dbReference type="KEGG" id="pphe:PP2015_3519"/>
<dbReference type="STRING" id="161398.PP2015_3519"/>
<dbReference type="EMBL" id="CP013188">
    <property type="protein sequence ID" value="ALO43993.1"/>
    <property type="molecule type" value="Genomic_DNA"/>
</dbReference>
<reference evidence="1 2" key="1">
    <citation type="submission" date="2015-11" db="EMBL/GenBank/DDBJ databases">
        <authorList>
            <person name="Zhang Y."/>
            <person name="Guo Z."/>
        </authorList>
    </citation>
    <scope>NUCLEOTIDE SEQUENCE [LARGE SCALE GENOMIC DNA]</scope>
    <source>
        <strain evidence="1 2">KCTC 12086</strain>
    </source>
</reference>
<gene>
    <name evidence="1" type="ORF">PP2015_3519</name>
</gene>
<sequence>MLKSFERNVDVHPCSYAHRVSIASPPRAAKLRFGHSSPLRESNFASHTTAITSTSAKMANLWLRKNNFASQSIFRTTINKIYTNEYSHGSLSPFLSINLLKHG</sequence>
<keyword evidence="2" id="KW-1185">Reference proteome</keyword>
<name>A0A0S2K701_9GAMM</name>
<proteinExistence type="predicted"/>
<dbReference type="Proteomes" id="UP000061457">
    <property type="component" value="Chromosome II"/>
</dbReference>
<protein>
    <submittedName>
        <fullName evidence="1">Uncharacterized protein</fullName>
    </submittedName>
</protein>
<accession>A0A0S2K701</accession>
<dbReference type="AlphaFoldDB" id="A0A0S2K701"/>
<organism evidence="1 2">
    <name type="scientific">Pseudoalteromonas phenolica</name>
    <dbReference type="NCBI Taxonomy" id="161398"/>
    <lineage>
        <taxon>Bacteria</taxon>
        <taxon>Pseudomonadati</taxon>
        <taxon>Pseudomonadota</taxon>
        <taxon>Gammaproteobacteria</taxon>
        <taxon>Alteromonadales</taxon>
        <taxon>Pseudoalteromonadaceae</taxon>
        <taxon>Pseudoalteromonas</taxon>
    </lineage>
</organism>
<dbReference type="PATRIC" id="fig|161398.10.peg.3586"/>
<evidence type="ECO:0000313" key="2">
    <source>
        <dbReference type="Proteomes" id="UP000061457"/>
    </source>
</evidence>
<evidence type="ECO:0000313" key="1">
    <source>
        <dbReference type="EMBL" id="ALO43993.1"/>
    </source>
</evidence>